<evidence type="ECO:0000256" key="7">
    <source>
        <dbReference type="SAM" id="MobiDB-lite"/>
    </source>
</evidence>
<feature type="transmembrane region" description="Helical" evidence="6">
    <location>
        <begin position="75"/>
        <end position="96"/>
    </location>
</feature>
<evidence type="ECO:0000256" key="2">
    <source>
        <dbReference type="ARBA" id="ARBA00022824"/>
    </source>
</evidence>
<feature type="region of interest" description="Disordered" evidence="7">
    <location>
        <begin position="1"/>
        <end position="37"/>
    </location>
</feature>
<accession>A0A9P5RZ58</accession>
<protein>
    <submittedName>
        <fullName evidence="8">Vacuolar ATPase assembly integral membrane protein vma21</fullName>
    </submittedName>
</protein>
<comment type="caution">
    <text evidence="8">The sequence shown here is derived from an EMBL/GenBank/DDBJ whole genome shotgun (WGS) entry which is preliminary data.</text>
</comment>
<dbReference type="GO" id="GO:0033116">
    <property type="term" value="C:endoplasmic reticulum-Golgi intermediate compartment membrane"/>
    <property type="evidence" value="ECO:0007669"/>
    <property type="project" value="UniProtKB-SubCell"/>
</dbReference>
<comment type="subcellular location">
    <subcellularLocation>
        <location evidence="6">Endoplasmic reticulum membrane</location>
        <topology evidence="6">Multi-pass membrane protein</topology>
    </subcellularLocation>
    <subcellularLocation>
        <location evidence="6">Endoplasmic reticulum-Golgi intermediate compartment membrane</location>
        <topology evidence="6">Multi-pass membrane protein</topology>
    </subcellularLocation>
    <subcellularLocation>
        <location evidence="6">Cytoplasmic vesicle</location>
        <location evidence="6">COPII-coated vesicle membrane</location>
        <topology evidence="6">Multi-pass membrane protein</topology>
    </subcellularLocation>
</comment>
<reference evidence="8" key="1">
    <citation type="journal article" date="2020" name="Fungal Divers.">
        <title>Resolving the Mortierellaceae phylogeny through synthesis of multi-gene phylogenetics and phylogenomics.</title>
        <authorList>
            <person name="Vandepol N."/>
            <person name="Liber J."/>
            <person name="Desiro A."/>
            <person name="Na H."/>
            <person name="Kennedy M."/>
            <person name="Barry K."/>
            <person name="Grigoriev I.V."/>
            <person name="Miller A.N."/>
            <person name="O'Donnell K."/>
            <person name="Stajich J.E."/>
            <person name="Bonito G."/>
        </authorList>
    </citation>
    <scope>NUCLEOTIDE SEQUENCE</scope>
    <source>
        <strain evidence="8">NRRL 6426</strain>
    </source>
</reference>
<evidence type="ECO:0000256" key="5">
    <source>
        <dbReference type="ARBA" id="ARBA00023329"/>
    </source>
</evidence>
<gene>
    <name evidence="8" type="primary">VMA21</name>
    <name evidence="8" type="ORF">BG015_007241</name>
</gene>
<keyword evidence="2 6" id="KW-0256">Endoplasmic reticulum</keyword>
<dbReference type="GO" id="GO:0070072">
    <property type="term" value="P:vacuolar proton-transporting V-type ATPase complex assembly"/>
    <property type="evidence" value="ECO:0007669"/>
    <property type="project" value="UniProtKB-UniRule"/>
</dbReference>
<name>A0A9P5RZ58_9FUNG</name>
<dbReference type="AlphaFoldDB" id="A0A9P5RZ58"/>
<dbReference type="GO" id="GO:0005789">
    <property type="term" value="C:endoplasmic reticulum membrane"/>
    <property type="evidence" value="ECO:0007669"/>
    <property type="project" value="UniProtKB-SubCell"/>
</dbReference>
<keyword evidence="3 6" id="KW-1133">Transmembrane helix</keyword>
<dbReference type="Proteomes" id="UP000748756">
    <property type="component" value="Unassembled WGS sequence"/>
</dbReference>
<comment type="function">
    <text evidence="6">Required for the assembly of the V0 complex of the vacuolar ATPase (V-ATPase) in the endoplasmic reticulum.</text>
</comment>
<keyword evidence="4 6" id="KW-0472">Membrane</keyword>
<feature type="transmembrane region" description="Helical" evidence="6">
    <location>
        <begin position="43"/>
        <end position="63"/>
    </location>
</feature>
<evidence type="ECO:0000256" key="3">
    <source>
        <dbReference type="ARBA" id="ARBA00022989"/>
    </source>
</evidence>
<keyword evidence="5 6" id="KW-0968">Cytoplasmic vesicle</keyword>
<evidence type="ECO:0000256" key="4">
    <source>
        <dbReference type="ARBA" id="ARBA00023136"/>
    </source>
</evidence>
<evidence type="ECO:0000256" key="1">
    <source>
        <dbReference type="ARBA" id="ARBA00022692"/>
    </source>
</evidence>
<dbReference type="OrthoDB" id="160405at2759"/>
<keyword evidence="1 6" id="KW-0812">Transmembrane</keyword>
<proteinExistence type="inferred from homology"/>
<dbReference type="Pfam" id="PF09446">
    <property type="entry name" value="VMA21"/>
    <property type="match status" value="1"/>
</dbReference>
<keyword evidence="9" id="KW-1185">Reference proteome</keyword>
<evidence type="ECO:0000313" key="9">
    <source>
        <dbReference type="Proteomes" id="UP000748756"/>
    </source>
</evidence>
<dbReference type="InterPro" id="IPR019013">
    <property type="entry name" value="Vma21"/>
</dbReference>
<dbReference type="PANTHER" id="PTHR31792">
    <property type="entry name" value="VACUOLAR ATPASE ASSEMBLY INTEGRAL MEMBRANE PROTEIN VMA21"/>
    <property type="match status" value="1"/>
</dbReference>
<evidence type="ECO:0000313" key="8">
    <source>
        <dbReference type="EMBL" id="KAF9150937.1"/>
    </source>
</evidence>
<dbReference type="HAMAP" id="MF_03058">
    <property type="entry name" value="VMA21"/>
    <property type="match status" value="1"/>
</dbReference>
<organism evidence="8 9">
    <name type="scientific">Linnemannia schmuckeri</name>
    <dbReference type="NCBI Taxonomy" id="64567"/>
    <lineage>
        <taxon>Eukaryota</taxon>
        <taxon>Fungi</taxon>
        <taxon>Fungi incertae sedis</taxon>
        <taxon>Mucoromycota</taxon>
        <taxon>Mortierellomycotina</taxon>
        <taxon>Mortierellomycetes</taxon>
        <taxon>Mortierellales</taxon>
        <taxon>Mortierellaceae</taxon>
        <taxon>Linnemannia</taxon>
    </lineage>
</organism>
<dbReference type="PANTHER" id="PTHR31792:SF3">
    <property type="entry name" value="VACUOLAR ATPASE ASSEMBLY INTEGRAL MEMBRANE PROTEIN VMA21"/>
    <property type="match status" value="1"/>
</dbReference>
<sequence length="113" mass="11647">MSSAEKRTTRTTSEQTSFGSSSSSSASGPSGSRSSVNISSSTVAKLAFFTVAMIVFPIATYFLTIDQYFGGNATYAGISAAVMANVVLIAYVAVAVMEDSQAGPAPVSIKKQQ</sequence>
<feature type="compositionally biased region" description="Low complexity" evidence="7">
    <location>
        <begin position="13"/>
        <end position="37"/>
    </location>
</feature>
<dbReference type="EMBL" id="JAAAUQ010000367">
    <property type="protein sequence ID" value="KAF9150937.1"/>
    <property type="molecule type" value="Genomic_DNA"/>
</dbReference>
<evidence type="ECO:0000256" key="6">
    <source>
        <dbReference type="HAMAP-Rule" id="MF_03058"/>
    </source>
</evidence>
<comment type="similarity">
    <text evidence="6">Belongs to the VMA21 family.</text>
</comment>
<dbReference type="GO" id="GO:0012507">
    <property type="term" value="C:ER to Golgi transport vesicle membrane"/>
    <property type="evidence" value="ECO:0007669"/>
    <property type="project" value="UniProtKB-SubCell"/>
</dbReference>
<comment type="caution">
    <text evidence="6">Lacks conserved residue(s) required for the propagation of feature annotation.</text>
</comment>